<feature type="domain" description="ABC transmembrane type-1" evidence="13">
    <location>
        <begin position="109"/>
        <end position="393"/>
    </location>
</feature>
<feature type="transmembrane region" description="Helical" evidence="10">
    <location>
        <begin position="224"/>
        <end position="244"/>
    </location>
</feature>
<keyword evidence="5" id="KW-0067">ATP-binding</keyword>
<evidence type="ECO:0000256" key="2">
    <source>
        <dbReference type="ARBA" id="ARBA00022448"/>
    </source>
</evidence>
<dbReference type="PANTHER" id="PTHR24221:SF651">
    <property type="entry name" value="HEAVY METAL TOLERANCE PROTEIN"/>
    <property type="match status" value="1"/>
</dbReference>
<feature type="compositionally biased region" description="Polar residues" evidence="9">
    <location>
        <begin position="828"/>
        <end position="841"/>
    </location>
</feature>
<keyword evidence="6 10" id="KW-1133">Transmembrane helix</keyword>
<evidence type="ECO:0000256" key="6">
    <source>
        <dbReference type="ARBA" id="ARBA00022989"/>
    </source>
</evidence>
<name>A0A6A5WZV2_9PLEO</name>
<reference evidence="14" key="1">
    <citation type="journal article" date="2020" name="Stud. Mycol.">
        <title>101 Dothideomycetes genomes: a test case for predicting lifestyles and emergence of pathogens.</title>
        <authorList>
            <person name="Haridas S."/>
            <person name="Albert R."/>
            <person name="Binder M."/>
            <person name="Bloem J."/>
            <person name="Labutti K."/>
            <person name="Salamov A."/>
            <person name="Andreopoulos B."/>
            <person name="Baker S."/>
            <person name="Barry K."/>
            <person name="Bills G."/>
            <person name="Bluhm B."/>
            <person name="Cannon C."/>
            <person name="Castanera R."/>
            <person name="Culley D."/>
            <person name="Daum C."/>
            <person name="Ezra D."/>
            <person name="Gonzalez J."/>
            <person name="Henrissat B."/>
            <person name="Kuo A."/>
            <person name="Liang C."/>
            <person name="Lipzen A."/>
            <person name="Lutzoni F."/>
            <person name="Magnuson J."/>
            <person name="Mondo S."/>
            <person name="Nolan M."/>
            <person name="Ohm R."/>
            <person name="Pangilinan J."/>
            <person name="Park H.-J."/>
            <person name="Ramirez L."/>
            <person name="Alfaro M."/>
            <person name="Sun H."/>
            <person name="Tritt A."/>
            <person name="Yoshinaga Y."/>
            <person name="Zwiers L.-H."/>
            <person name="Turgeon B."/>
            <person name="Goodwin S."/>
            <person name="Spatafora J."/>
            <person name="Crous P."/>
            <person name="Grigoriev I."/>
        </authorList>
    </citation>
    <scope>NUCLEOTIDE SEQUENCE</scope>
    <source>
        <strain evidence="14">CBS 123094</strain>
    </source>
</reference>
<keyword evidence="7 10" id="KW-0472">Membrane</keyword>
<feature type="transmembrane region" description="Helical" evidence="10">
    <location>
        <begin position="367"/>
        <end position="388"/>
    </location>
</feature>
<keyword evidence="2" id="KW-0813">Transport</keyword>
<dbReference type="InterPro" id="IPR011527">
    <property type="entry name" value="ABC1_TM_dom"/>
</dbReference>
<dbReference type="Gene3D" id="3.40.50.300">
    <property type="entry name" value="P-loop containing nucleotide triphosphate hydrolases"/>
    <property type="match status" value="1"/>
</dbReference>
<feature type="region of interest" description="Disordered" evidence="9">
    <location>
        <begin position="820"/>
        <end position="874"/>
    </location>
</feature>
<dbReference type="OrthoDB" id="6500128at2759"/>
<dbReference type="PANTHER" id="PTHR24221">
    <property type="entry name" value="ATP-BINDING CASSETTE SUB-FAMILY B"/>
    <property type="match status" value="1"/>
</dbReference>
<feature type="chain" id="PRO_5025517081" description="P-loop containing nucleoside triphosphate hydrolase protein" evidence="11">
    <location>
        <begin position="25"/>
        <end position="874"/>
    </location>
</feature>
<dbReference type="PROSITE" id="PS50929">
    <property type="entry name" value="ABC_TM1F"/>
    <property type="match status" value="1"/>
</dbReference>
<keyword evidence="11" id="KW-0732">Signal</keyword>
<evidence type="ECO:0000313" key="15">
    <source>
        <dbReference type="Proteomes" id="UP000799779"/>
    </source>
</evidence>
<dbReference type="GO" id="GO:0140359">
    <property type="term" value="F:ABC-type transporter activity"/>
    <property type="evidence" value="ECO:0007669"/>
    <property type="project" value="InterPro"/>
</dbReference>
<evidence type="ECO:0000256" key="7">
    <source>
        <dbReference type="ARBA" id="ARBA00023136"/>
    </source>
</evidence>
<evidence type="ECO:0000256" key="1">
    <source>
        <dbReference type="ARBA" id="ARBA00004141"/>
    </source>
</evidence>
<comment type="subcellular location">
    <subcellularLocation>
        <location evidence="1">Membrane</location>
        <topology evidence="1">Multi-pass membrane protein</topology>
    </subcellularLocation>
</comment>
<dbReference type="InterPro" id="IPR027417">
    <property type="entry name" value="P-loop_NTPase"/>
</dbReference>
<evidence type="ECO:0000259" key="13">
    <source>
        <dbReference type="PROSITE" id="PS50929"/>
    </source>
</evidence>
<accession>A0A6A5WZV2</accession>
<dbReference type="EMBL" id="ML977558">
    <property type="protein sequence ID" value="KAF2007087.1"/>
    <property type="molecule type" value="Genomic_DNA"/>
</dbReference>
<protein>
    <recommendedName>
        <fullName evidence="16">P-loop containing nucleoside triphosphate hydrolase protein</fullName>
    </recommendedName>
</protein>
<evidence type="ECO:0000256" key="10">
    <source>
        <dbReference type="SAM" id="Phobius"/>
    </source>
</evidence>
<feature type="signal peptide" evidence="11">
    <location>
        <begin position="1"/>
        <end position="24"/>
    </location>
</feature>
<evidence type="ECO:0008006" key="16">
    <source>
        <dbReference type="Google" id="ProtNLM"/>
    </source>
</evidence>
<feature type="domain" description="ABC transporter" evidence="12">
    <location>
        <begin position="427"/>
        <end position="662"/>
    </location>
</feature>
<dbReference type="Proteomes" id="UP000799779">
    <property type="component" value="Unassembled WGS sequence"/>
</dbReference>
<dbReference type="PROSITE" id="PS00211">
    <property type="entry name" value="ABC_TRANSPORTER_1"/>
    <property type="match status" value="1"/>
</dbReference>
<feature type="region of interest" description="Disordered" evidence="9">
    <location>
        <begin position="27"/>
        <end position="67"/>
    </location>
</feature>
<feature type="transmembrane region" description="Helical" evidence="10">
    <location>
        <begin position="250"/>
        <end position="269"/>
    </location>
</feature>
<evidence type="ECO:0000259" key="12">
    <source>
        <dbReference type="PROSITE" id="PS50893"/>
    </source>
</evidence>
<sequence length="874" mass="98141">MLCWIRSTCLILLCALALIPTGSTTSRDEERESLLSSESETYGSLEDGTEEAHKVDKEASKQKGALGKQHQERLEELGGWWGYLQRFRIFLPFVIPLKKEDRHMQVKAVGVGLLLITDRAANLAGPLLVGNIVDRITELKGTDQIPWQQILIFTFGIRLPHGMLTALRSCLSIRCFYWSYGELSKKSFGSVMGLSLDFHENKDTGEVETAMRQGQTLNHFVDELVVQAIPLLLDVVIAFCYLSYVFDIYLGLIIIVIGVLYTMITYRLTAWSSNHRRDYQEMSRQQTAICNSSIANWQLAAFFNRQSYHQERFDRATWQEIDSMSKFYDLGEIKVMCQGFVTTLGYGVLLLYAAHLVTTQSMPVGNIVMLLLYWSIFTKPLFTLSGYYKDLINYLIDAERLLEIWQKKPTVRDSEKAKPLAFHGGKVYFEDVTFSYDPSNQVIKGINLSVPAGSTVAFVGQSGSGKTTCCSKLLLRFYDVTSGSIKIDDQDIRDITLHSLRETVGIVPQDPSFFNDSILEIVRYARLDAIDEEVFEACRNAAIHDKILRFPRGYFSKVGERGVKLSGGEKQRLAIAQIFLRDPKIVVLDEATSNVDTLTEVEIQESFAKIRKGRTTFVVAHRLSTVKNVDQIVVLGNGKIVERGTHEELLELGGMYWQLWAGKKRADKLHQELALINSITEEGKSIDIIAETLIDLSDTTESSVSFEDLRQVDGQRESKPSQGSNFNCLGARKKVHSFKERLTSKKQEGEPEESLEIDETADDTAPMQTVSPRPTEAADYVAPAGRSFSLRRRPRDMNTDIDQPLLRPITRRTTISVTVAPTDGSPIHETNISAGSPTTSLPRRDTCEALTSHAAEKEEEDPDGEPSAYHTPGS</sequence>
<dbReference type="AlphaFoldDB" id="A0A6A5WZV2"/>
<proteinExistence type="inferred from homology"/>
<evidence type="ECO:0000256" key="11">
    <source>
        <dbReference type="SAM" id="SignalP"/>
    </source>
</evidence>
<dbReference type="PROSITE" id="PS50893">
    <property type="entry name" value="ABC_TRANSPORTER_2"/>
    <property type="match status" value="1"/>
</dbReference>
<evidence type="ECO:0000256" key="5">
    <source>
        <dbReference type="ARBA" id="ARBA00022840"/>
    </source>
</evidence>
<dbReference type="InterPro" id="IPR036640">
    <property type="entry name" value="ABC1_TM_sf"/>
</dbReference>
<gene>
    <name evidence="14" type="ORF">P154DRAFT_597572</name>
</gene>
<evidence type="ECO:0000313" key="14">
    <source>
        <dbReference type="EMBL" id="KAF2007087.1"/>
    </source>
</evidence>
<dbReference type="Pfam" id="PF00005">
    <property type="entry name" value="ABC_tran"/>
    <property type="match status" value="1"/>
</dbReference>
<dbReference type="FunFam" id="3.40.50.300:FF:000287">
    <property type="entry name" value="Multidrug ABC transporter ATP-binding protein"/>
    <property type="match status" value="1"/>
</dbReference>
<feature type="compositionally biased region" description="Basic and acidic residues" evidence="9">
    <location>
        <begin position="710"/>
        <end position="719"/>
    </location>
</feature>
<comment type="similarity">
    <text evidence="8">Belongs to the ABC transporter superfamily. ABCB family. Heavy Metal importer (TC 3.A.1.210) subfamily.</text>
</comment>
<dbReference type="Pfam" id="PF00664">
    <property type="entry name" value="ABC_membrane"/>
    <property type="match status" value="1"/>
</dbReference>
<keyword evidence="3 10" id="KW-0812">Transmembrane</keyword>
<keyword evidence="15" id="KW-1185">Reference proteome</keyword>
<dbReference type="SUPFAM" id="SSF52540">
    <property type="entry name" value="P-loop containing nucleoside triphosphate hydrolases"/>
    <property type="match status" value="1"/>
</dbReference>
<feature type="compositionally biased region" description="Basic and acidic residues" evidence="9">
    <location>
        <begin position="50"/>
        <end position="61"/>
    </location>
</feature>
<feature type="region of interest" description="Disordered" evidence="9">
    <location>
        <begin position="710"/>
        <end position="779"/>
    </location>
</feature>
<evidence type="ECO:0000256" key="3">
    <source>
        <dbReference type="ARBA" id="ARBA00022692"/>
    </source>
</evidence>
<evidence type="ECO:0000256" key="8">
    <source>
        <dbReference type="ARBA" id="ARBA00024363"/>
    </source>
</evidence>
<dbReference type="GO" id="GO:0005774">
    <property type="term" value="C:vacuolar membrane"/>
    <property type="evidence" value="ECO:0007669"/>
    <property type="project" value="TreeGrafter"/>
</dbReference>
<dbReference type="InterPro" id="IPR039421">
    <property type="entry name" value="Type_1_exporter"/>
</dbReference>
<evidence type="ECO:0000256" key="4">
    <source>
        <dbReference type="ARBA" id="ARBA00022741"/>
    </source>
</evidence>
<dbReference type="InterPro" id="IPR003439">
    <property type="entry name" value="ABC_transporter-like_ATP-bd"/>
</dbReference>
<feature type="transmembrane region" description="Helical" evidence="10">
    <location>
        <begin position="335"/>
        <end position="355"/>
    </location>
</feature>
<evidence type="ECO:0000256" key="9">
    <source>
        <dbReference type="SAM" id="MobiDB-lite"/>
    </source>
</evidence>
<dbReference type="GO" id="GO:0005524">
    <property type="term" value="F:ATP binding"/>
    <property type="evidence" value="ECO:0007669"/>
    <property type="project" value="UniProtKB-KW"/>
</dbReference>
<organism evidence="14 15">
    <name type="scientific">Amniculicola lignicola CBS 123094</name>
    <dbReference type="NCBI Taxonomy" id="1392246"/>
    <lineage>
        <taxon>Eukaryota</taxon>
        <taxon>Fungi</taxon>
        <taxon>Dikarya</taxon>
        <taxon>Ascomycota</taxon>
        <taxon>Pezizomycotina</taxon>
        <taxon>Dothideomycetes</taxon>
        <taxon>Pleosporomycetidae</taxon>
        <taxon>Pleosporales</taxon>
        <taxon>Amniculicolaceae</taxon>
        <taxon>Amniculicola</taxon>
    </lineage>
</organism>
<feature type="compositionally biased region" description="Acidic residues" evidence="9">
    <location>
        <begin position="750"/>
        <end position="762"/>
    </location>
</feature>
<dbReference type="GO" id="GO:0016887">
    <property type="term" value="F:ATP hydrolysis activity"/>
    <property type="evidence" value="ECO:0007669"/>
    <property type="project" value="InterPro"/>
</dbReference>
<dbReference type="SUPFAM" id="SSF90123">
    <property type="entry name" value="ABC transporter transmembrane region"/>
    <property type="match status" value="1"/>
</dbReference>
<dbReference type="InterPro" id="IPR003593">
    <property type="entry name" value="AAA+_ATPase"/>
</dbReference>
<dbReference type="SMART" id="SM00382">
    <property type="entry name" value="AAA"/>
    <property type="match status" value="1"/>
</dbReference>
<feature type="compositionally biased region" description="Basic and acidic residues" evidence="9">
    <location>
        <begin position="737"/>
        <end position="749"/>
    </location>
</feature>
<keyword evidence="4" id="KW-0547">Nucleotide-binding</keyword>
<dbReference type="Gene3D" id="1.20.1560.10">
    <property type="entry name" value="ABC transporter type 1, transmembrane domain"/>
    <property type="match status" value="1"/>
</dbReference>
<dbReference type="InterPro" id="IPR017871">
    <property type="entry name" value="ABC_transporter-like_CS"/>
</dbReference>